<dbReference type="CDD" id="cd06088">
    <property type="entry name" value="KOW_RPL14"/>
    <property type="match status" value="1"/>
</dbReference>
<reference evidence="3" key="1">
    <citation type="submission" date="2019-04" db="EMBL/GenBank/DDBJ databases">
        <title>Evolution of Biomass-Degrading Anaerobic Consortia Revealed by Metagenomics.</title>
        <authorList>
            <person name="Peng X."/>
        </authorList>
    </citation>
    <scope>NUCLEOTIDE SEQUENCE</scope>
    <source>
        <strain evidence="3">SIG551</strain>
    </source>
</reference>
<keyword evidence="1" id="KW-0689">Ribosomal protein</keyword>
<comment type="caution">
    <text evidence="3">The sequence shown here is derived from an EMBL/GenBank/DDBJ whole genome shotgun (WGS) entry which is preliminary data.</text>
</comment>
<dbReference type="Proteomes" id="UP000754750">
    <property type="component" value="Unassembled WGS sequence"/>
</dbReference>
<accession>A0A928KUY7</accession>
<dbReference type="SUPFAM" id="SSF50104">
    <property type="entry name" value="Translation proteins SH3-like domain"/>
    <property type="match status" value="1"/>
</dbReference>
<evidence type="ECO:0008006" key="5">
    <source>
        <dbReference type="Google" id="ProtNLM"/>
    </source>
</evidence>
<evidence type="ECO:0000256" key="1">
    <source>
        <dbReference type="ARBA" id="ARBA00022980"/>
    </source>
</evidence>
<dbReference type="GO" id="GO:0005840">
    <property type="term" value="C:ribosome"/>
    <property type="evidence" value="ECO:0007669"/>
    <property type="project" value="UniProtKB-KW"/>
</dbReference>
<dbReference type="GO" id="GO:1990904">
    <property type="term" value="C:ribonucleoprotein complex"/>
    <property type="evidence" value="ECO:0007669"/>
    <property type="project" value="UniProtKB-KW"/>
</dbReference>
<sequence>MDFVRGLVVRSLRGRDKGEFLVVLEASGCEIVVCDGKRRPLERPKRKNPIHLAATNTLLRSMNTNREIRCALRQFSQDS</sequence>
<dbReference type="InterPro" id="IPR008991">
    <property type="entry name" value="Translation_prot_SH3-like_sf"/>
</dbReference>
<proteinExistence type="predicted"/>
<dbReference type="EMBL" id="SVNY01000007">
    <property type="protein sequence ID" value="MBE6834528.1"/>
    <property type="molecule type" value="Genomic_DNA"/>
</dbReference>
<organism evidence="3 4">
    <name type="scientific">Faecalispora sporosphaeroides</name>
    <dbReference type="NCBI Taxonomy" id="1549"/>
    <lineage>
        <taxon>Bacteria</taxon>
        <taxon>Bacillati</taxon>
        <taxon>Bacillota</taxon>
        <taxon>Clostridia</taxon>
        <taxon>Eubacteriales</taxon>
        <taxon>Oscillospiraceae</taxon>
        <taxon>Faecalispora</taxon>
    </lineage>
</organism>
<evidence type="ECO:0000313" key="4">
    <source>
        <dbReference type="Proteomes" id="UP000754750"/>
    </source>
</evidence>
<gene>
    <name evidence="3" type="ORF">E7512_13295</name>
</gene>
<dbReference type="AlphaFoldDB" id="A0A928KUY7"/>
<dbReference type="InterPro" id="IPR041985">
    <property type="entry name" value="Ribosomal_eL14_KOW"/>
</dbReference>
<dbReference type="RefSeq" id="WP_154653191.1">
    <property type="nucleotide sequence ID" value="NZ_JBKWRC010000003.1"/>
</dbReference>
<evidence type="ECO:0000313" key="3">
    <source>
        <dbReference type="EMBL" id="MBE6834528.1"/>
    </source>
</evidence>
<evidence type="ECO:0000256" key="2">
    <source>
        <dbReference type="ARBA" id="ARBA00023274"/>
    </source>
</evidence>
<name>A0A928KUY7_9FIRM</name>
<protein>
    <recommendedName>
        <fullName evidence="5">RNA-binding protein</fullName>
    </recommendedName>
</protein>
<keyword evidence="2" id="KW-0687">Ribonucleoprotein</keyword>